<proteinExistence type="predicted"/>
<dbReference type="PANTHER" id="PTHR45654:SF9">
    <property type="entry name" value="HOMEOBOX-LEUCINE ZIPPER PROTEIN HDG10-RELATED"/>
    <property type="match status" value="1"/>
</dbReference>
<dbReference type="EMBL" id="CACTIH010003692">
    <property type="protein sequence ID" value="CAA2982367.1"/>
    <property type="molecule type" value="Genomic_DNA"/>
</dbReference>
<dbReference type="Gramene" id="OE9A063458T1">
    <property type="protein sequence ID" value="OE9A063458C1"/>
    <property type="gene ID" value="OE9A063458"/>
</dbReference>
<dbReference type="AlphaFoldDB" id="A0A8S0RTC4"/>
<reference evidence="8 9" key="1">
    <citation type="submission" date="2019-12" db="EMBL/GenBank/DDBJ databases">
        <authorList>
            <person name="Alioto T."/>
            <person name="Alioto T."/>
            <person name="Gomez Garrido J."/>
        </authorList>
    </citation>
    <scope>NUCLEOTIDE SEQUENCE [LARGE SCALE GENOMIC DNA]</scope>
</reference>
<dbReference type="Gene3D" id="1.10.10.60">
    <property type="entry name" value="Homeodomain-like"/>
    <property type="match status" value="1"/>
</dbReference>
<dbReference type="PANTHER" id="PTHR45654">
    <property type="entry name" value="HOMEOBOX-LEUCINE ZIPPER PROTEIN MERISTEM L1"/>
    <property type="match status" value="1"/>
</dbReference>
<dbReference type="SMART" id="SM00389">
    <property type="entry name" value="HOX"/>
    <property type="match status" value="1"/>
</dbReference>
<dbReference type="SUPFAM" id="SSF46689">
    <property type="entry name" value="Homeodomain-like"/>
    <property type="match status" value="1"/>
</dbReference>
<dbReference type="InterPro" id="IPR001356">
    <property type="entry name" value="HD"/>
</dbReference>
<dbReference type="Pfam" id="PF00046">
    <property type="entry name" value="Homeodomain"/>
    <property type="match status" value="1"/>
</dbReference>
<evidence type="ECO:0000256" key="1">
    <source>
        <dbReference type="ARBA" id="ARBA00004123"/>
    </source>
</evidence>
<dbReference type="InterPro" id="IPR017970">
    <property type="entry name" value="Homeobox_CS"/>
</dbReference>
<keyword evidence="2 5" id="KW-0238">DNA-binding</keyword>
<dbReference type="InterPro" id="IPR042160">
    <property type="entry name" value="HD-Zip_IV"/>
</dbReference>
<keyword evidence="9" id="KW-1185">Reference proteome</keyword>
<dbReference type="GO" id="GO:0000981">
    <property type="term" value="F:DNA-binding transcription factor activity, RNA polymerase II-specific"/>
    <property type="evidence" value="ECO:0007669"/>
    <property type="project" value="InterPro"/>
</dbReference>
<dbReference type="InterPro" id="IPR009057">
    <property type="entry name" value="Homeodomain-like_sf"/>
</dbReference>
<dbReference type="PROSITE" id="PS00027">
    <property type="entry name" value="HOMEOBOX_1"/>
    <property type="match status" value="1"/>
</dbReference>
<evidence type="ECO:0000313" key="8">
    <source>
        <dbReference type="EMBL" id="CAA2982367.1"/>
    </source>
</evidence>
<keyword evidence="3 5" id="KW-0371">Homeobox</keyword>
<dbReference type="Proteomes" id="UP000594638">
    <property type="component" value="Unassembled WGS sequence"/>
</dbReference>
<sequence length="91" mass="11023">MVWGLWAWRSLGLHELNYFGDLVHLESRQRTRNRNRTQKTPIYPPPVDSFFKECPYPDENQTRQLSRELALDPKQIKFWFQNKRTQAKVDC</sequence>
<evidence type="ECO:0000256" key="3">
    <source>
        <dbReference type="ARBA" id="ARBA00023155"/>
    </source>
</evidence>
<feature type="domain" description="Homeobox" evidence="7">
    <location>
        <begin position="30"/>
        <end position="90"/>
    </location>
</feature>
<evidence type="ECO:0000256" key="6">
    <source>
        <dbReference type="RuleBase" id="RU000682"/>
    </source>
</evidence>
<dbReference type="CDD" id="cd00086">
    <property type="entry name" value="homeodomain"/>
    <property type="match status" value="1"/>
</dbReference>
<name>A0A8S0RTC4_OLEEU</name>
<comment type="caution">
    <text evidence="8">The sequence shown here is derived from an EMBL/GenBank/DDBJ whole genome shotgun (WGS) entry which is preliminary data.</text>
</comment>
<feature type="DNA-binding region" description="Homeobox" evidence="5">
    <location>
        <begin position="32"/>
        <end position="91"/>
    </location>
</feature>
<dbReference type="PROSITE" id="PS50071">
    <property type="entry name" value="HOMEOBOX_2"/>
    <property type="match status" value="1"/>
</dbReference>
<evidence type="ECO:0000256" key="2">
    <source>
        <dbReference type="ARBA" id="ARBA00023125"/>
    </source>
</evidence>
<evidence type="ECO:0000256" key="4">
    <source>
        <dbReference type="ARBA" id="ARBA00023242"/>
    </source>
</evidence>
<dbReference type="OrthoDB" id="5973733at2759"/>
<evidence type="ECO:0000313" key="9">
    <source>
        <dbReference type="Proteomes" id="UP000594638"/>
    </source>
</evidence>
<evidence type="ECO:0000256" key="5">
    <source>
        <dbReference type="PROSITE-ProRule" id="PRU00108"/>
    </source>
</evidence>
<accession>A0A8S0RTC4</accession>
<gene>
    <name evidence="8" type="ORF">OLEA9_A063458</name>
</gene>
<evidence type="ECO:0000259" key="7">
    <source>
        <dbReference type="PROSITE" id="PS50071"/>
    </source>
</evidence>
<comment type="subcellular location">
    <subcellularLocation>
        <location evidence="1 5 6">Nucleus</location>
    </subcellularLocation>
</comment>
<protein>
    <submittedName>
        <fullName evidence="8">Homeobox-leucine zipper ROC8-like</fullName>
    </submittedName>
</protein>
<dbReference type="GO" id="GO:0005634">
    <property type="term" value="C:nucleus"/>
    <property type="evidence" value="ECO:0007669"/>
    <property type="project" value="UniProtKB-SubCell"/>
</dbReference>
<dbReference type="GO" id="GO:0003677">
    <property type="term" value="F:DNA binding"/>
    <property type="evidence" value="ECO:0007669"/>
    <property type="project" value="UniProtKB-UniRule"/>
</dbReference>
<keyword evidence="4 5" id="KW-0539">Nucleus</keyword>
<organism evidence="8 9">
    <name type="scientific">Olea europaea subsp. europaea</name>
    <dbReference type="NCBI Taxonomy" id="158383"/>
    <lineage>
        <taxon>Eukaryota</taxon>
        <taxon>Viridiplantae</taxon>
        <taxon>Streptophyta</taxon>
        <taxon>Embryophyta</taxon>
        <taxon>Tracheophyta</taxon>
        <taxon>Spermatophyta</taxon>
        <taxon>Magnoliopsida</taxon>
        <taxon>eudicotyledons</taxon>
        <taxon>Gunneridae</taxon>
        <taxon>Pentapetalae</taxon>
        <taxon>asterids</taxon>
        <taxon>lamiids</taxon>
        <taxon>Lamiales</taxon>
        <taxon>Oleaceae</taxon>
        <taxon>Oleeae</taxon>
        <taxon>Olea</taxon>
    </lineage>
</organism>